<name>A0A2N0A0B1_9LEPT</name>
<keyword evidence="2" id="KW-1185">Reference proteome</keyword>
<dbReference type="EMBL" id="NPEA01000004">
    <property type="protein sequence ID" value="PJZ77726.1"/>
    <property type="molecule type" value="Genomic_DNA"/>
</dbReference>
<evidence type="ECO:0000313" key="2">
    <source>
        <dbReference type="Proteomes" id="UP000231843"/>
    </source>
</evidence>
<dbReference type="Proteomes" id="UP000231843">
    <property type="component" value="Unassembled WGS sequence"/>
</dbReference>
<organism evidence="1 2">
    <name type="scientific">Leptospira neocaledonica</name>
    <dbReference type="NCBI Taxonomy" id="2023192"/>
    <lineage>
        <taxon>Bacteria</taxon>
        <taxon>Pseudomonadati</taxon>
        <taxon>Spirochaetota</taxon>
        <taxon>Spirochaetia</taxon>
        <taxon>Leptospirales</taxon>
        <taxon>Leptospiraceae</taxon>
        <taxon>Leptospira</taxon>
    </lineage>
</organism>
<dbReference type="AlphaFoldDB" id="A0A2N0A0B1"/>
<comment type="caution">
    <text evidence="1">The sequence shown here is derived from an EMBL/GenBank/DDBJ whole genome shotgun (WGS) entry which is preliminary data.</text>
</comment>
<dbReference type="OrthoDB" id="328913at2"/>
<evidence type="ECO:0000313" key="1">
    <source>
        <dbReference type="EMBL" id="PJZ77726.1"/>
    </source>
</evidence>
<sequence length="129" mass="15111">MTLLDKLENSSLQELIESGEIVSLMVPPYRYRVEEFYTCQVYVSKTVWSELNTIFSKFRDKKSPTRIVYNLMAGSAGRVVDEVDDDIEIFLVYFKGLFPSLNRYRAFRKISLPKDSEDQYLLILSMNED</sequence>
<proteinExistence type="predicted"/>
<gene>
    <name evidence="1" type="ORF">CH365_07520</name>
</gene>
<reference evidence="1 2" key="1">
    <citation type="submission" date="2017-07" db="EMBL/GenBank/DDBJ databases">
        <title>Leptospira spp. isolated from tropical soils.</title>
        <authorList>
            <person name="Thibeaux R."/>
            <person name="Iraola G."/>
            <person name="Ferres I."/>
            <person name="Bierque E."/>
            <person name="Girault D."/>
            <person name="Soupe-Gilbert M.-E."/>
            <person name="Picardeau M."/>
            <person name="Goarant C."/>
        </authorList>
    </citation>
    <scope>NUCLEOTIDE SEQUENCE [LARGE SCALE GENOMIC DNA]</scope>
    <source>
        <strain evidence="1 2">ES4-C-A1</strain>
    </source>
</reference>
<protein>
    <submittedName>
        <fullName evidence="1">Uncharacterized protein</fullName>
    </submittedName>
</protein>
<accession>A0A2N0A0B1</accession>